<dbReference type="InterPro" id="IPR036390">
    <property type="entry name" value="WH_DNA-bd_sf"/>
</dbReference>
<dbReference type="Gene3D" id="3.30.70.920">
    <property type="match status" value="1"/>
</dbReference>
<dbReference type="EMBL" id="JACHMG010000001">
    <property type="protein sequence ID" value="MBB4683507.1"/>
    <property type="molecule type" value="Genomic_DNA"/>
</dbReference>
<evidence type="ECO:0000259" key="4">
    <source>
        <dbReference type="PROSITE" id="PS50956"/>
    </source>
</evidence>
<dbReference type="AlphaFoldDB" id="A0A840IQ48"/>
<name>A0A840IQ48_9PSEU</name>
<reference evidence="5 6" key="1">
    <citation type="submission" date="2020-08" db="EMBL/GenBank/DDBJ databases">
        <title>Sequencing the genomes of 1000 actinobacteria strains.</title>
        <authorList>
            <person name="Klenk H.-P."/>
        </authorList>
    </citation>
    <scope>NUCLEOTIDE SEQUENCE [LARGE SCALE GENOMIC DNA]</scope>
    <source>
        <strain evidence="5 6">DSM 45859</strain>
    </source>
</reference>
<dbReference type="InterPro" id="IPR000485">
    <property type="entry name" value="AsnC-type_HTH_dom"/>
</dbReference>
<sequence>MSLDQLDTAIVHALDVDGRATYARIGSVLGVSTQTVARRCRRLRDTAGLRVIGLPDPEQAGLTRWLLRITAAPAGARGLADSLVRRGDTQWVKLVSGGTEIFAIVNATDDGDSARAMLLHDLPRTASVHAVRAHCLLHSYFGGPSAWRGRRDSLDEAQQAELTEPQPRMPFAQIRPLHAGDGPLLTALQRDGRASHVELAQATGWSQATVAHRLAELRSAGSIYFDLEIDAAEYGVRTHAMLWLAVEPAHLDTVARELAEHPEVAFVGAITGPSNLMVNALCGTPAELHAYLVTRIGRIDGIRGVETTPVLRTLKASSPIPDRRRSHP</sequence>
<keyword evidence="1" id="KW-0805">Transcription regulation</keyword>
<dbReference type="PRINTS" id="PR00033">
    <property type="entry name" value="HTHASNC"/>
</dbReference>
<evidence type="ECO:0000313" key="5">
    <source>
        <dbReference type="EMBL" id="MBB4683507.1"/>
    </source>
</evidence>
<dbReference type="RefSeq" id="WP_184778042.1">
    <property type="nucleotide sequence ID" value="NZ_JACHMG010000001.1"/>
</dbReference>
<evidence type="ECO:0000256" key="3">
    <source>
        <dbReference type="ARBA" id="ARBA00023163"/>
    </source>
</evidence>
<keyword evidence="6" id="KW-1185">Reference proteome</keyword>
<dbReference type="InterPro" id="IPR019888">
    <property type="entry name" value="Tscrpt_reg_AsnC-like"/>
</dbReference>
<organism evidence="5 6">
    <name type="scientific">Amycolatopsis jiangsuensis</name>
    <dbReference type="NCBI Taxonomy" id="1181879"/>
    <lineage>
        <taxon>Bacteria</taxon>
        <taxon>Bacillati</taxon>
        <taxon>Actinomycetota</taxon>
        <taxon>Actinomycetes</taxon>
        <taxon>Pseudonocardiales</taxon>
        <taxon>Pseudonocardiaceae</taxon>
        <taxon>Amycolatopsis</taxon>
    </lineage>
</organism>
<dbReference type="Proteomes" id="UP000581769">
    <property type="component" value="Unassembled WGS sequence"/>
</dbReference>
<dbReference type="GO" id="GO:0043200">
    <property type="term" value="P:response to amino acid"/>
    <property type="evidence" value="ECO:0007669"/>
    <property type="project" value="TreeGrafter"/>
</dbReference>
<evidence type="ECO:0000256" key="1">
    <source>
        <dbReference type="ARBA" id="ARBA00023015"/>
    </source>
</evidence>
<dbReference type="SUPFAM" id="SSF54909">
    <property type="entry name" value="Dimeric alpha+beta barrel"/>
    <property type="match status" value="1"/>
</dbReference>
<dbReference type="SUPFAM" id="SSF46785">
    <property type="entry name" value="Winged helix' DNA-binding domain"/>
    <property type="match status" value="2"/>
</dbReference>
<comment type="caution">
    <text evidence="5">The sequence shown here is derived from an EMBL/GenBank/DDBJ whole genome shotgun (WGS) entry which is preliminary data.</text>
</comment>
<evidence type="ECO:0000256" key="2">
    <source>
        <dbReference type="ARBA" id="ARBA00023125"/>
    </source>
</evidence>
<dbReference type="Pfam" id="PF13404">
    <property type="entry name" value="HTH_AsnC-type"/>
    <property type="match status" value="2"/>
</dbReference>
<dbReference type="GO" id="GO:0043565">
    <property type="term" value="F:sequence-specific DNA binding"/>
    <property type="evidence" value="ECO:0007669"/>
    <property type="project" value="InterPro"/>
</dbReference>
<dbReference type="GO" id="GO:0005829">
    <property type="term" value="C:cytosol"/>
    <property type="evidence" value="ECO:0007669"/>
    <property type="project" value="TreeGrafter"/>
</dbReference>
<gene>
    <name evidence="5" type="ORF">BJY18_000992</name>
</gene>
<dbReference type="Pfam" id="PF01037">
    <property type="entry name" value="AsnC_trans_reg"/>
    <property type="match status" value="1"/>
</dbReference>
<evidence type="ECO:0000313" key="6">
    <source>
        <dbReference type="Proteomes" id="UP000581769"/>
    </source>
</evidence>
<keyword evidence="2 5" id="KW-0238">DNA-binding</keyword>
<dbReference type="Gene3D" id="1.10.10.10">
    <property type="entry name" value="Winged helix-like DNA-binding domain superfamily/Winged helix DNA-binding domain"/>
    <property type="match status" value="2"/>
</dbReference>
<dbReference type="InterPro" id="IPR019887">
    <property type="entry name" value="Tscrpt_reg_AsnC/Lrp_C"/>
</dbReference>
<feature type="domain" description="HTH asnC-type" evidence="4">
    <location>
        <begin position="3"/>
        <end position="63"/>
    </location>
</feature>
<dbReference type="InterPro" id="IPR036388">
    <property type="entry name" value="WH-like_DNA-bd_sf"/>
</dbReference>
<accession>A0A840IQ48</accession>
<protein>
    <submittedName>
        <fullName evidence="5">DNA-binding Lrp family transcriptional regulator</fullName>
    </submittedName>
</protein>
<dbReference type="InterPro" id="IPR011008">
    <property type="entry name" value="Dimeric_a/b-barrel"/>
</dbReference>
<proteinExistence type="predicted"/>
<dbReference type="PANTHER" id="PTHR30154:SF34">
    <property type="entry name" value="TRANSCRIPTIONAL REGULATOR AZLB"/>
    <property type="match status" value="1"/>
</dbReference>
<dbReference type="SMART" id="SM00344">
    <property type="entry name" value="HTH_ASNC"/>
    <property type="match status" value="2"/>
</dbReference>
<dbReference type="PROSITE" id="PS50956">
    <property type="entry name" value="HTH_ASNC_2"/>
    <property type="match status" value="1"/>
</dbReference>
<keyword evidence="3" id="KW-0804">Transcription</keyword>
<dbReference type="PANTHER" id="PTHR30154">
    <property type="entry name" value="LEUCINE-RESPONSIVE REGULATORY PROTEIN"/>
    <property type="match status" value="1"/>
</dbReference>